<dbReference type="EMBL" id="ADVG01000001">
    <property type="protein sequence ID" value="EFH88634.1"/>
    <property type="molecule type" value="Genomic_DNA"/>
</dbReference>
<evidence type="ECO:0000256" key="1">
    <source>
        <dbReference type="SAM" id="MobiDB-lite"/>
    </source>
</evidence>
<dbReference type="InParanoid" id="D6TFF4"/>
<protein>
    <submittedName>
        <fullName evidence="2">Uncharacterized protein</fullName>
    </submittedName>
</protein>
<name>D6TFF4_KTERA</name>
<keyword evidence="3" id="KW-1185">Reference proteome</keyword>
<comment type="caution">
    <text evidence="2">The sequence shown here is derived from an EMBL/GenBank/DDBJ whole genome shotgun (WGS) entry which is preliminary data.</text>
</comment>
<reference evidence="2 3" key="1">
    <citation type="journal article" date="2011" name="Stand. Genomic Sci.">
        <title>Non-contiguous finished genome sequence and contextual data of the filamentous soil bacterium Ktedonobacter racemifer type strain (SOSP1-21).</title>
        <authorList>
            <person name="Chang Y.J."/>
            <person name="Land M."/>
            <person name="Hauser L."/>
            <person name="Chertkov O."/>
            <person name="Del Rio T.G."/>
            <person name="Nolan M."/>
            <person name="Copeland A."/>
            <person name="Tice H."/>
            <person name="Cheng J.F."/>
            <person name="Lucas S."/>
            <person name="Han C."/>
            <person name="Goodwin L."/>
            <person name="Pitluck S."/>
            <person name="Ivanova N."/>
            <person name="Ovchinikova G."/>
            <person name="Pati A."/>
            <person name="Chen A."/>
            <person name="Palaniappan K."/>
            <person name="Mavromatis K."/>
            <person name="Liolios K."/>
            <person name="Brettin T."/>
            <person name="Fiebig A."/>
            <person name="Rohde M."/>
            <person name="Abt B."/>
            <person name="Goker M."/>
            <person name="Detter J.C."/>
            <person name="Woyke T."/>
            <person name="Bristow J."/>
            <person name="Eisen J.A."/>
            <person name="Markowitz V."/>
            <person name="Hugenholtz P."/>
            <person name="Kyrpides N.C."/>
            <person name="Klenk H.P."/>
            <person name="Lapidus A."/>
        </authorList>
    </citation>
    <scope>NUCLEOTIDE SEQUENCE [LARGE SCALE GENOMIC DNA]</scope>
    <source>
        <strain evidence="3">DSM 44963</strain>
    </source>
</reference>
<dbReference type="AlphaFoldDB" id="D6TFF4"/>
<proteinExistence type="predicted"/>
<dbReference type="Proteomes" id="UP000004508">
    <property type="component" value="Unassembled WGS sequence"/>
</dbReference>
<evidence type="ECO:0000313" key="3">
    <source>
        <dbReference type="Proteomes" id="UP000004508"/>
    </source>
</evidence>
<accession>D6TFF4</accession>
<feature type="compositionally biased region" description="Basic and acidic residues" evidence="1">
    <location>
        <begin position="1"/>
        <end position="14"/>
    </location>
</feature>
<sequence length="75" mass="8913">MLHKEDSSREKELSHQSSWPVKRAHNLNGSSLVPFPRLYREKPLIIHVSFWLRNRLPTYASRRTNASQALLRAFW</sequence>
<gene>
    <name evidence="2" type="ORF">Krac_10115</name>
</gene>
<evidence type="ECO:0000313" key="2">
    <source>
        <dbReference type="EMBL" id="EFH88634.1"/>
    </source>
</evidence>
<feature type="region of interest" description="Disordered" evidence="1">
    <location>
        <begin position="1"/>
        <end position="20"/>
    </location>
</feature>
<organism evidence="2 3">
    <name type="scientific">Ktedonobacter racemifer DSM 44963</name>
    <dbReference type="NCBI Taxonomy" id="485913"/>
    <lineage>
        <taxon>Bacteria</taxon>
        <taxon>Bacillati</taxon>
        <taxon>Chloroflexota</taxon>
        <taxon>Ktedonobacteria</taxon>
        <taxon>Ktedonobacterales</taxon>
        <taxon>Ktedonobacteraceae</taxon>
        <taxon>Ktedonobacter</taxon>
    </lineage>
</organism>